<keyword evidence="5 6" id="KW-0472">Membrane</keyword>
<dbReference type="InterPro" id="IPR010070">
    <property type="entry name" value="YjcZ-like"/>
</dbReference>
<evidence type="ECO:0000256" key="2">
    <source>
        <dbReference type="ARBA" id="ARBA00010221"/>
    </source>
</evidence>
<comment type="similarity">
    <text evidence="2">Belongs to the SscA family.</text>
</comment>
<keyword evidence="3 6" id="KW-0812">Transmembrane</keyword>
<comment type="subcellular location">
    <subcellularLocation>
        <location evidence="1">Membrane</location>
        <topology evidence="1">Single-pass membrane protein</topology>
    </subcellularLocation>
</comment>
<evidence type="ECO:0000256" key="3">
    <source>
        <dbReference type="ARBA" id="ARBA00022692"/>
    </source>
</evidence>
<accession>A0ABY9JWK7</accession>
<dbReference type="Proteomes" id="UP001197974">
    <property type="component" value="Chromosome"/>
</dbReference>
<dbReference type="NCBIfam" id="TIGR01732">
    <property type="entry name" value="tiny_TM_bacill"/>
    <property type="match status" value="1"/>
</dbReference>
<evidence type="ECO:0000313" key="8">
    <source>
        <dbReference type="Proteomes" id="UP001197974"/>
    </source>
</evidence>
<keyword evidence="4 6" id="KW-1133">Transmembrane helix</keyword>
<sequence>MGGYNSYGYAGGGCNYVNNCCGSNFIIILILFILLIIIGAGITLV</sequence>
<name>A0ABY9JWK7_9BACI</name>
<reference evidence="7 8" key="1">
    <citation type="submission" date="2023-06" db="EMBL/GenBank/DDBJ databases">
        <title>Five Gram-positive bacteria isolated from mangrove sediments in Shenzhen, Guangdong, China.</title>
        <authorList>
            <person name="Yu S."/>
            <person name="Zheng W."/>
            <person name="Huang Y."/>
        </authorList>
    </citation>
    <scope>NUCLEOTIDE SEQUENCE [LARGE SCALE GENOMIC DNA]</scope>
    <source>
        <strain evidence="7 8">SaN35-3</strain>
    </source>
</reference>
<proteinExistence type="inferred from homology"/>
<evidence type="ECO:0000256" key="5">
    <source>
        <dbReference type="ARBA" id="ARBA00023136"/>
    </source>
</evidence>
<dbReference type="EMBL" id="CP129013">
    <property type="protein sequence ID" value="WLR43184.1"/>
    <property type="molecule type" value="Genomic_DNA"/>
</dbReference>
<evidence type="ECO:0000256" key="4">
    <source>
        <dbReference type="ARBA" id="ARBA00022989"/>
    </source>
</evidence>
<evidence type="ECO:0000256" key="1">
    <source>
        <dbReference type="ARBA" id="ARBA00004167"/>
    </source>
</evidence>
<organism evidence="7 8">
    <name type="scientific">Bacillus carboniphilus</name>
    <dbReference type="NCBI Taxonomy" id="86663"/>
    <lineage>
        <taxon>Bacteria</taxon>
        <taxon>Bacillati</taxon>
        <taxon>Bacillota</taxon>
        <taxon>Bacilli</taxon>
        <taxon>Bacillales</taxon>
        <taxon>Bacillaceae</taxon>
        <taxon>Bacillus</taxon>
    </lineage>
</organism>
<gene>
    <name evidence="7" type="ORF">LC087_02995</name>
</gene>
<protein>
    <submittedName>
        <fullName evidence="7">YjcZ family sporulation protein</fullName>
    </submittedName>
</protein>
<feature type="transmembrane region" description="Helical" evidence="6">
    <location>
        <begin position="25"/>
        <end position="44"/>
    </location>
</feature>
<evidence type="ECO:0000313" key="7">
    <source>
        <dbReference type="EMBL" id="WLR43184.1"/>
    </source>
</evidence>
<dbReference type="RefSeq" id="WP_226539011.1">
    <property type="nucleotide sequence ID" value="NZ_CP129013.1"/>
</dbReference>
<keyword evidence="8" id="KW-1185">Reference proteome</keyword>
<evidence type="ECO:0000256" key="6">
    <source>
        <dbReference type="SAM" id="Phobius"/>
    </source>
</evidence>